<gene>
    <name evidence="1" type="ORF">FRX31_034552</name>
</gene>
<dbReference type="EMBL" id="JABWDY010043512">
    <property type="protein sequence ID" value="KAF5175861.1"/>
    <property type="molecule type" value="Genomic_DNA"/>
</dbReference>
<organism evidence="1 2">
    <name type="scientific">Thalictrum thalictroides</name>
    <name type="common">Rue-anemone</name>
    <name type="synonym">Anemone thalictroides</name>
    <dbReference type="NCBI Taxonomy" id="46969"/>
    <lineage>
        <taxon>Eukaryota</taxon>
        <taxon>Viridiplantae</taxon>
        <taxon>Streptophyta</taxon>
        <taxon>Embryophyta</taxon>
        <taxon>Tracheophyta</taxon>
        <taxon>Spermatophyta</taxon>
        <taxon>Magnoliopsida</taxon>
        <taxon>Ranunculales</taxon>
        <taxon>Ranunculaceae</taxon>
        <taxon>Thalictroideae</taxon>
        <taxon>Thalictrum</taxon>
    </lineage>
</organism>
<accession>A0A7J6UTR8</accession>
<sequence>MISISFDFSYSKKSILPNTTPLDQCPCMFGTNPACSCVLTIESVLFLLLPALCLGFAPKRSPVQFPSGLLATGYQPRPQEARISQGAHKAISWSGHWTPA</sequence>
<name>A0A7J6UTR8_THATH</name>
<proteinExistence type="predicted"/>
<dbReference type="Proteomes" id="UP000554482">
    <property type="component" value="Unassembled WGS sequence"/>
</dbReference>
<reference evidence="1 2" key="1">
    <citation type="submission" date="2020-06" db="EMBL/GenBank/DDBJ databases">
        <title>Transcriptomic and genomic resources for Thalictrum thalictroides and T. hernandezii: Facilitating candidate gene discovery in an emerging model plant lineage.</title>
        <authorList>
            <person name="Arias T."/>
            <person name="Riano-Pachon D.M."/>
            <person name="Di Stilio V.S."/>
        </authorList>
    </citation>
    <scope>NUCLEOTIDE SEQUENCE [LARGE SCALE GENOMIC DNA]</scope>
    <source>
        <strain evidence="2">cv. WT478/WT964</strain>
        <tissue evidence="1">Leaves</tissue>
    </source>
</reference>
<evidence type="ECO:0000313" key="1">
    <source>
        <dbReference type="EMBL" id="KAF5175861.1"/>
    </source>
</evidence>
<dbReference type="AlphaFoldDB" id="A0A7J6UTR8"/>
<protein>
    <submittedName>
        <fullName evidence="1">Uncharacterized protein</fullName>
    </submittedName>
</protein>
<comment type="caution">
    <text evidence="1">The sequence shown here is derived from an EMBL/GenBank/DDBJ whole genome shotgun (WGS) entry which is preliminary data.</text>
</comment>
<evidence type="ECO:0000313" key="2">
    <source>
        <dbReference type="Proteomes" id="UP000554482"/>
    </source>
</evidence>
<keyword evidence="2" id="KW-1185">Reference proteome</keyword>